<organism evidence="5 6">
    <name type="scientific">Sandaracinus amylolyticus</name>
    <dbReference type="NCBI Taxonomy" id="927083"/>
    <lineage>
        <taxon>Bacteria</taxon>
        <taxon>Pseudomonadati</taxon>
        <taxon>Myxococcota</taxon>
        <taxon>Polyangia</taxon>
        <taxon>Polyangiales</taxon>
        <taxon>Sandaracinaceae</taxon>
        <taxon>Sandaracinus</taxon>
    </lineage>
</organism>
<evidence type="ECO:0000256" key="2">
    <source>
        <dbReference type="ARBA" id="ARBA00023082"/>
    </source>
</evidence>
<dbReference type="EMBL" id="CP011125">
    <property type="protein sequence ID" value="AKF04426.1"/>
    <property type="molecule type" value="Genomic_DNA"/>
</dbReference>
<dbReference type="Pfam" id="PF08281">
    <property type="entry name" value="Sigma70_r4_2"/>
    <property type="match status" value="1"/>
</dbReference>
<dbReference type="InterPro" id="IPR036388">
    <property type="entry name" value="WH-like_DNA-bd_sf"/>
</dbReference>
<dbReference type="SUPFAM" id="SSF88659">
    <property type="entry name" value="Sigma3 and sigma4 domains of RNA polymerase sigma factors"/>
    <property type="match status" value="1"/>
</dbReference>
<dbReference type="NCBIfam" id="TIGR02937">
    <property type="entry name" value="sigma70-ECF"/>
    <property type="match status" value="1"/>
</dbReference>
<name>A0A0F6YHU7_9BACT</name>
<dbReference type="GO" id="GO:0016987">
    <property type="term" value="F:sigma factor activity"/>
    <property type="evidence" value="ECO:0007669"/>
    <property type="project" value="UniProtKB-KW"/>
</dbReference>
<dbReference type="AlphaFoldDB" id="A0A0F6YHU7"/>
<dbReference type="Proteomes" id="UP000034883">
    <property type="component" value="Chromosome"/>
</dbReference>
<evidence type="ECO:0000313" key="5">
    <source>
        <dbReference type="EMBL" id="AKF04426.1"/>
    </source>
</evidence>
<keyword evidence="6" id="KW-1185">Reference proteome</keyword>
<dbReference type="STRING" id="927083.DB32_001575"/>
<keyword evidence="1" id="KW-0805">Transcription regulation</keyword>
<dbReference type="PANTHER" id="PTHR43133">
    <property type="entry name" value="RNA POLYMERASE ECF-TYPE SIGMA FACTO"/>
    <property type="match status" value="1"/>
</dbReference>
<dbReference type="KEGG" id="samy:DB32_001575"/>
<dbReference type="CDD" id="cd06171">
    <property type="entry name" value="Sigma70_r4"/>
    <property type="match status" value="1"/>
</dbReference>
<dbReference type="GO" id="GO:0006352">
    <property type="term" value="P:DNA-templated transcription initiation"/>
    <property type="evidence" value="ECO:0007669"/>
    <property type="project" value="InterPro"/>
</dbReference>
<accession>A0A0F6YHU7</accession>
<evidence type="ECO:0000256" key="1">
    <source>
        <dbReference type="ARBA" id="ARBA00023015"/>
    </source>
</evidence>
<feature type="domain" description="RNA polymerase sigma factor 70 region 4 type 2" evidence="4">
    <location>
        <begin position="64"/>
        <end position="115"/>
    </location>
</feature>
<dbReference type="Gene3D" id="1.10.10.10">
    <property type="entry name" value="Winged helix-like DNA-binding domain superfamily/Winged helix DNA-binding domain"/>
    <property type="match status" value="1"/>
</dbReference>
<keyword evidence="2" id="KW-0731">Sigma factor</keyword>
<dbReference type="InterPro" id="IPR014284">
    <property type="entry name" value="RNA_pol_sigma-70_dom"/>
</dbReference>
<gene>
    <name evidence="5" type="ORF">DB32_001575</name>
</gene>
<evidence type="ECO:0000256" key="3">
    <source>
        <dbReference type="ARBA" id="ARBA00023163"/>
    </source>
</evidence>
<proteinExistence type="predicted"/>
<sequence>MQRGIGQARDQERLAPWLFQVARSAIAEHRRARARHPIAGDDVVIEAAPDDESDDALTRELVGCVARFVTMLPSPYREAITLTEIEGVSQKDAAAMLGVSHSGMKSRVQRGREQLRRMFEEACAIELDARRRVTECTPRACGGCKPDEPS</sequence>
<reference evidence="5 6" key="1">
    <citation type="submission" date="2015-03" db="EMBL/GenBank/DDBJ databases">
        <title>Genome assembly of Sandaracinus amylolyticus DSM 53668.</title>
        <authorList>
            <person name="Sharma G."/>
            <person name="Subramanian S."/>
        </authorList>
    </citation>
    <scope>NUCLEOTIDE SEQUENCE [LARGE SCALE GENOMIC DNA]</scope>
    <source>
        <strain evidence="5 6">DSM 53668</strain>
    </source>
</reference>
<keyword evidence="3" id="KW-0804">Transcription</keyword>
<dbReference type="InterPro" id="IPR013324">
    <property type="entry name" value="RNA_pol_sigma_r3/r4-like"/>
</dbReference>
<dbReference type="InterPro" id="IPR039425">
    <property type="entry name" value="RNA_pol_sigma-70-like"/>
</dbReference>
<dbReference type="InterPro" id="IPR013249">
    <property type="entry name" value="RNA_pol_sigma70_r4_t2"/>
</dbReference>
<evidence type="ECO:0000259" key="4">
    <source>
        <dbReference type="Pfam" id="PF08281"/>
    </source>
</evidence>
<dbReference type="GO" id="GO:0003677">
    <property type="term" value="F:DNA binding"/>
    <property type="evidence" value="ECO:0007669"/>
    <property type="project" value="InterPro"/>
</dbReference>
<protein>
    <submittedName>
        <fullName evidence="5">RNA polymerase sigma factor SigZ</fullName>
    </submittedName>
</protein>
<dbReference type="PANTHER" id="PTHR43133:SF62">
    <property type="entry name" value="RNA POLYMERASE SIGMA FACTOR SIGZ"/>
    <property type="match status" value="1"/>
</dbReference>
<evidence type="ECO:0000313" key="6">
    <source>
        <dbReference type="Proteomes" id="UP000034883"/>
    </source>
</evidence>